<feature type="DNA-binding region" description="H-T-H motif" evidence="2">
    <location>
        <begin position="28"/>
        <end position="47"/>
    </location>
</feature>
<name>A0A0E4C7E2_9FIRM</name>
<dbReference type="InterPro" id="IPR001647">
    <property type="entry name" value="HTH_TetR"/>
</dbReference>
<evidence type="ECO:0000313" key="5">
    <source>
        <dbReference type="Proteomes" id="UP000045545"/>
    </source>
</evidence>
<dbReference type="RefSeq" id="WP_046494512.1">
    <property type="nucleotide sequence ID" value="NZ_CGIH01000001.1"/>
</dbReference>
<evidence type="ECO:0000313" key="4">
    <source>
        <dbReference type="EMBL" id="CFW96021.1"/>
    </source>
</evidence>
<keyword evidence="5" id="KW-1185">Reference proteome</keyword>
<evidence type="ECO:0000256" key="2">
    <source>
        <dbReference type="PROSITE-ProRule" id="PRU00335"/>
    </source>
</evidence>
<dbReference type="EMBL" id="CGIH01000001">
    <property type="protein sequence ID" value="CFW96021.1"/>
    <property type="molecule type" value="Genomic_DNA"/>
</dbReference>
<organism evidence="4 5">
    <name type="scientific">Syntrophomonas zehnderi OL-4</name>
    <dbReference type="NCBI Taxonomy" id="690567"/>
    <lineage>
        <taxon>Bacteria</taxon>
        <taxon>Bacillati</taxon>
        <taxon>Bacillota</taxon>
        <taxon>Clostridia</taxon>
        <taxon>Eubacteriales</taxon>
        <taxon>Syntrophomonadaceae</taxon>
        <taxon>Syntrophomonas</taxon>
    </lineage>
</organism>
<dbReference type="SUPFAM" id="SSF46689">
    <property type="entry name" value="Homeodomain-like"/>
    <property type="match status" value="1"/>
</dbReference>
<feature type="domain" description="HTH tetR-type" evidence="3">
    <location>
        <begin position="5"/>
        <end position="65"/>
    </location>
</feature>
<protein>
    <submittedName>
        <fullName evidence="4">Tetracycline transcriptional regulator, TetR-related, C-terminal</fullName>
    </submittedName>
</protein>
<dbReference type="InterPro" id="IPR009057">
    <property type="entry name" value="Homeodomain-like_sf"/>
</dbReference>
<dbReference type="PRINTS" id="PR00455">
    <property type="entry name" value="HTHTETR"/>
</dbReference>
<dbReference type="PANTHER" id="PTHR30055:SF226">
    <property type="entry name" value="HTH-TYPE TRANSCRIPTIONAL REGULATOR PKSA"/>
    <property type="match status" value="1"/>
</dbReference>
<dbReference type="Gene3D" id="1.10.357.10">
    <property type="entry name" value="Tetracycline Repressor, domain 2"/>
    <property type="match status" value="1"/>
</dbReference>
<sequence length="211" mass="23712">MSKSKGGKEAILDAARKVIAKYGVEKASVQAIADEAGMSKGAVYYHYRSKDEVLYALIDQYLRAAISPFKLSLISSGSPEELKASLLFGIRQRLEAWEHNQLQFYLTHEAIKSNKDMYDRLGSKYRRWVDMSEQGMSLAYNTKKPRLNRALAATIIAAIDGQVIQLLLQSEVVTIEELMELWEMLVDTGIEHLMEDLLAREKQPAAVSAAE</sequence>
<dbReference type="GO" id="GO:0000976">
    <property type="term" value="F:transcription cis-regulatory region binding"/>
    <property type="evidence" value="ECO:0007669"/>
    <property type="project" value="TreeGrafter"/>
</dbReference>
<dbReference type="STRING" id="690567.21"/>
<dbReference type="SUPFAM" id="SSF48498">
    <property type="entry name" value="Tetracyclin repressor-like, C-terminal domain"/>
    <property type="match status" value="1"/>
</dbReference>
<gene>
    <name evidence="4" type="ORF">21</name>
</gene>
<dbReference type="InterPro" id="IPR036271">
    <property type="entry name" value="Tet_transcr_reg_TetR-rel_C_sf"/>
</dbReference>
<evidence type="ECO:0000256" key="1">
    <source>
        <dbReference type="ARBA" id="ARBA00023125"/>
    </source>
</evidence>
<dbReference type="Proteomes" id="UP000045545">
    <property type="component" value="Unassembled WGS sequence"/>
</dbReference>
<proteinExistence type="predicted"/>
<dbReference type="PANTHER" id="PTHR30055">
    <property type="entry name" value="HTH-TYPE TRANSCRIPTIONAL REGULATOR RUTR"/>
    <property type="match status" value="1"/>
</dbReference>
<dbReference type="InterPro" id="IPR050109">
    <property type="entry name" value="HTH-type_TetR-like_transc_reg"/>
</dbReference>
<evidence type="ECO:0000259" key="3">
    <source>
        <dbReference type="PROSITE" id="PS50977"/>
    </source>
</evidence>
<dbReference type="AlphaFoldDB" id="A0A0E4C7E2"/>
<dbReference type="GO" id="GO:0003700">
    <property type="term" value="F:DNA-binding transcription factor activity"/>
    <property type="evidence" value="ECO:0007669"/>
    <property type="project" value="TreeGrafter"/>
</dbReference>
<accession>A0A0E4C7E2</accession>
<dbReference type="Pfam" id="PF00440">
    <property type="entry name" value="TetR_N"/>
    <property type="match status" value="1"/>
</dbReference>
<dbReference type="PROSITE" id="PS50977">
    <property type="entry name" value="HTH_TETR_2"/>
    <property type="match status" value="1"/>
</dbReference>
<keyword evidence="1 2" id="KW-0238">DNA-binding</keyword>
<reference evidence="4 5" key="1">
    <citation type="submission" date="2015-03" db="EMBL/GenBank/DDBJ databases">
        <authorList>
            <person name="Murphy D."/>
        </authorList>
    </citation>
    <scope>NUCLEOTIDE SEQUENCE [LARGE SCALE GENOMIC DNA]</scope>
    <source>
        <strain evidence="4 5">OL-4</strain>
    </source>
</reference>